<accession>L1QFR7</accession>
<protein>
    <submittedName>
        <fullName evidence="2">Uncharacterized protein</fullName>
    </submittedName>
</protein>
<proteinExistence type="predicted"/>
<dbReference type="STRING" id="545697.HMPREF0216_01933"/>
<dbReference type="PATRIC" id="fig|545697.3.peg.1901"/>
<dbReference type="HOGENOM" id="CLU_2141519_0_0_9"/>
<organism evidence="2 3">
    <name type="scientific">Clostridium celatum DSM 1785</name>
    <dbReference type="NCBI Taxonomy" id="545697"/>
    <lineage>
        <taxon>Bacteria</taxon>
        <taxon>Bacillati</taxon>
        <taxon>Bacillota</taxon>
        <taxon>Clostridia</taxon>
        <taxon>Eubacteriales</taxon>
        <taxon>Clostridiaceae</taxon>
        <taxon>Clostridium</taxon>
    </lineage>
</organism>
<reference evidence="2 3" key="1">
    <citation type="submission" date="2012-05" db="EMBL/GenBank/DDBJ databases">
        <authorList>
            <person name="Weinstock G."/>
            <person name="Sodergren E."/>
            <person name="Lobos E.A."/>
            <person name="Fulton L."/>
            <person name="Fulton R."/>
            <person name="Courtney L."/>
            <person name="Fronick C."/>
            <person name="O'Laughlin M."/>
            <person name="Godfrey J."/>
            <person name="Wilson R.M."/>
            <person name="Miner T."/>
            <person name="Farmer C."/>
            <person name="Delehaunty K."/>
            <person name="Cordes M."/>
            <person name="Minx P."/>
            <person name="Tomlinson C."/>
            <person name="Chen J."/>
            <person name="Wollam A."/>
            <person name="Pepin K.H."/>
            <person name="Bhonagiri V."/>
            <person name="Zhang X."/>
            <person name="Suruliraj S."/>
            <person name="Warren W."/>
            <person name="Mitreva M."/>
            <person name="Mardis E.R."/>
            <person name="Wilson R.K."/>
        </authorList>
    </citation>
    <scope>NUCLEOTIDE SEQUENCE [LARGE SCALE GENOMIC DNA]</scope>
    <source>
        <strain evidence="2 3">DSM 1785</strain>
    </source>
</reference>
<comment type="caution">
    <text evidence="2">The sequence shown here is derived from an EMBL/GenBank/DDBJ whole genome shotgun (WGS) entry which is preliminary data.</text>
</comment>
<dbReference type="eggNOG" id="ENOG50327TY">
    <property type="taxonomic scope" value="Bacteria"/>
</dbReference>
<keyword evidence="1" id="KW-1133">Transmembrane helix</keyword>
<dbReference type="OrthoDB" id="9967832at2"/>
<dbReference type="AlphaFoldDB" id="L1QFR7"/>
<sequence length="112" mass="13185">MYNDDSDLFFDNEVKIKIKHSFDDIKLSNEIKNKIKEEIMIDELKEVKNKGFKEKINDFLNYEVEIPIGRIGVIAAILAIIPTTFTIYEGKKIMDNNIEYQKDITSYNNFKK</sequence>
<feature type="transmembrane region" description="Helical" evidence="1">
    <location>
        <begin position="68"/>
        <end position="88"/>
    </location>
</feature>
<keyword evidence="3" id="KW-1185">Reference proteome</keyword>
<dbReference type="Proteomes" id="UP000010420">
    <property type="component" value="Unassembled WGS sequence"/>
</dbReference>
<keyword evidence="1" id="KW-0812">Transmembrane</keyword>
<gene>
    <name evidence="2" type="ORF">HMPREF0216_01933</name>
</gene>
<dbReference type="RefSeq" id="WP_005213688.1">
    <property type="nucleotide sequence ID" value="NZ_KB291647.1"/>
</dbReference>
<evidence type="ECO:0000256" key="1">
    <source>
        <dbReference type="SAM" id="Phobius"/>
    </source>
</evidence>
<evidence type="ECO:0000313" key="2">
    <source>
        <dbReference type="EMBL" id="EKY26437.1"/>
    </source>
</evidence>
<keyword evidence="1" id="KW-0472">Membrane</keyword>
<dbReference type="EMBL" id="AMEZ01000055">
    <property type="protein sequence ID" value="EKY26437.1"/>
    <property type="molecule type" value="Genomic_DNA"/>
</dbReference>
<evidence type="ECO:0000313" key="3">
    <source>
        <dbReference type="Proteomes" id="UP000010420"/>
    </source>
</evidence>
<name>L1QFR7_9CLOT</name>